<protein>
    <recommendedName>
        <fullName evidence="4">PH domain-containing protein</fullName>
    </recommendedName>
</protein>
<reference evidence="3" key="1">
    <citation type="journal article" date="2019" name="Int. J. Syst. Evol. Microbiol.">
        <title>The Global Catalogue of Microorganisms (GCM) 10K type strain sequencing project: providing services to taxonomists for standard genome sequencing and annotation.</title>
        <authorList>
            <consortium name="The Broad Institute Genomics Platform"/>
            <consortium name="The Broad Institute Genome Sequencing Center for Infectious Disease"/>
            <person name="Wu L."/>
            <person name="Ma J."/>
        </authorList>
    </citation>
    <scope>NUCLEOTIDE SEQUENCE [LARGE SCALE GENOMIC DNA]</scope>
    <source>
        <strain evidence="3">CCM 8749</strain>
    </source>
</reference>
<organism evidence="2 3">
    <name type="scientific">Marinicrinis lubricantis</name>
    <dbReference type="NCBI Taxonomy" id="2086470"/>
    <lineage>
        <taxon>Bacteria</taxon>
        <taxon>Bacillati</taxon>
        <taxon>Bacillota</taxon>
        <taxon>Bacilli</taxon>
        <taxon>Bacillales</taxon>
        <taxon>Paenibacillaceae</taxon>
    </lineage>
</organism>
<evidence type="ECO:0000313" key="2">
    <source>
        <dbReference type="EMBL" id="MFC5988391.1"/>
    </source>
</evidence>
<evidence type="ECO:0008006" key="4">
    <source>
        <dbReference type="Google" id="ProtNLM"/>
    </source>
</evidence>
<evidence type="ECO:0000313" key="3">
    <source>
        <dbReference type="Proteomes" id="UP001596250"/>
    </source>
</evidence>
<keyword evidence="1" id="KW-0472">Membrane</keyword>
<keyword evidence="3" id="KW-1185">Reference proteome</keyword>
<feature type="transmembrane region" description="Helical" evidence="1">
    <location>
        <begin position="43"/>
        <end position="63"/>
    </location>
</feature>
<comment type="caution">
    <text evidence="2">The sequence shown here is derived from an EMBL/GenBank/DDBJ whole genome shotgun (WGS) entry which is preliminary data.</text>
</comment>
<dbReference type="Proteomes" id="UP001596250">
    <property type="component" value="Unassembled WGS sequence"/>
</dbReference>
<evidence type="ECO:0000256" key="1">
    <source>
        <dbReference type="SAM" id="Phobius"/>
    </source>
</evidence>
<proteinExistence type="predicted"/>
<dbReference type="RefSeq" id="WP_379895859.1">
    <property type="nucleotide sequence ID" value="NZ_CBCSCT010000016.1"/>
</dbReference>
<keyword evidence="1" id="KW-1133">Transmembrane helix</keyword>
<dbReference type="EMBL" id="JBHSQV010000180">
    <property type="protein sequence ID" value="MFC5988391.1"/>
    <property type="molecule type" value="Genomic_DNA"/>
</dbReference>
<sequence>MARKWKRMVEKNTKDLNQKRKKTGRPQLSNSEDGYVTFKGRSIVLPSLLLGVAVLFFLSYSRVAEKDGMFWFTISMYALLAVFYYFRRPYLNVARNYISTRRMGREIFLKPSEIEAITVSKTNISIALKGKKSKWGFSATWNLYPIEQMDGALKEFAAKNSIAYVNETVSGT</sequence>
<keyword evidence="1" id="KW-0812">Transmembrane</keyword>
<feature type="transmembrane region" description="Helical" evidence="1">
    <location>
        <begin position="69"/>
        <end position="86"/>
    </location>
</feature>
<accession>A0ABW1ITP5</accession>
<gene>
    <name evidence="2" type="ORF">ACFPXP_18460</name>
</gene>
<name>A0ABW1ITP5_9BACL</name>